<gene>
    <name evidence="3" type="ORF">UFOPK1808_00548</name>
</gene>
<protein>
    <submittedName>
        <fullName evidence="3">Unannotated protein</fullName>
    </submittedName>
</protein>
<dbReference type="Gene3D" id="3.20.20.140">
    <property type="entry name" value="Metal-dependent hydrolases"/>
    <property type="match status" value="1"/>
</dbReference>
<dbReference type="Pfam" id="PF04909">
    <property type="entry name" value="Amidohydro_2"/>
    <property type="match status" value="1"/>
</dbReference>
<dbReference type="PANTHER" id="PTHR43569">
    <property type="entry name" value="AMIDOHYDROLASE"/>
    <property type="match status" value="1"/>
</dbReference>
<dbReference type="GO" id="GO:0016787">
    <property type="term" value="F:hydrolase activity"/>
    <property type="evidence" value="ECO:0007669"/>
    <property type="project" value="InterPro"/>
</dbReference>
<dbReference type="EMBL" id="CAEZUL010000045">
    <property type="protein sequence ID" value="CAB4597669.1"/>
    <property type="molecule type" value="Genomic_DNA"/>
</dbReference>
<dbReference type="InterPro" id="IPR032466">
    <property type="entry name" value="Metal_Hydrolase"/>
</dbReference>
<dbReference type="SUPFAM" id="SSF51556">
    <property type="entry name" value="Metallo-dependent hydrolases"/>
    <property type="match status" value="1"/>
</dbReference>
<dbReference type="PANTHER" id="PTHR43569:SF1">
    <property type="entry name" value="BLL3371 PROTEIN"/>
    <property type="match status" value="1"/>
</dbReference>
<feature type="domain" description="Amidohydrolase-related" evidence="2">
    <location>
        <begin position="27"/>
        <end position="330"/>
    </location>
</feature>
<evidence type="ECO:0000313" key="3">
    <source>
        <dbReference type="EMBL" id="CAB4597669.1"/>
    </source>
</evidence>
<sequence length="331" mass="36765">MTTLTPGTPEWFAQVAEDTVDPTRPIVDPHHHLWPAGGALPYGLDELHADTTSGHLIEKTVFIECGAAYDSDAPEHLAPLGETRFVASESARDPQHLIAGIIAHVDLRRDDVSALLDAHLATGNGLVKGIRDALARADHPEILAIPGHAPRDLYKDPKFKRGVAMLGERGLTYDSWHYHYQNIEFLELARAVPNTTMVLDHFGTPLGVGPYEAQREEIFSQWKTDIAAIASCSNVVAKLGGLAMPDNGTGWNTALRPPTSDEFLAQQRRYYEHTIECFGPERCMFESNFPVDRFSLSYQVFWNACKKLTTSFTESEKDAMFRGTATRIYSL</sequence>
<comment type="similarity">
    <text evidence="1">Belongs to the metallo-dependent hydrolases superfamily.</text>
</comment>
<organism evidence="3">
    <name type="scientific">freshwater metagenome</name>
    <dbReference type="NCBI Taxonomy" id="449393"/>
    <lineage>
        <taxon>unclassified sequences</taxon>
        <taxon>metagenomes</taxon>
        <taxon>ecological metagenomes</taxon>
    </lineage>
</organism>
<accession>A0A6J6GCW7</accession>
<dbReference type="InterPro" id="IPR006680">
    <property type="entry name" value="Amidohydro-rel"/>
</dbReference>
<reference evidence="3" key="1">
    <citation type="submission" date="2020-05" db="EMBL/GenBank/DDBJ databases">
        <authorList>
            <person name="Chiriac C."/>
            <person name="Salcher M."/>
            <person name="Ghai R."/>
            <person name="Kavagutti S V."/>
        </authorList>
    </citation>
    <scope>NUCLEOTIDE SEQUENCE</scope>
</reference>
<dbReference type="AlphaFoldDB" id="A0A6J6GCW7"/>
<proteinExistence type="inferred from homology"/>
<dbReference type="InterPro" id="IPR052350">
    <property type="entry name" value="Metallo-dep_Lactonases"/>
</dbReference>
<evidence type="ECO:0000256" key="1">
    <source>
        <dbReference type="ARBA" id="ARBA00038310"/>
    </source>
</evidence>
<evidence type="ECO:0000259" key="2">
    <source>
        <dbReference type="Pfam" id="PF04909"/>
    </source>
</evidence>
<name>A0A6J6GCW7_9ZZZZ</name>